<dbReference type="SUPFAM" id="SSF56300">
    <property type="entry name" value="Metallo-dependent phosphatases"/>
    <property type="match status" value="1"/>
</dbReference>
<dbReference type="HOGENOM" id="CLU_013967_0_1_1"/>
<evidence type="ECO:0000313" key="3">
    <source>
        <dbReference type="Proteomes" id="UP000019373"/>
    </source>
</evidence>
<sequence>MLPAVGSELITKARLKAKMWDRSDIVTIGSSFILRLSAYIFLRWIPGHHFPPLILTAFAIYIASIVLNHEYIFVALRKSVPRVVVDAHRKHDELVHGTMGTELETPAVYEEPKTSTIRSILLSGLPHPRLKAWSYATIAINALLTLFALDLVFRAPTLHSAENLRFSRVGFVDTTSAKVLLREPDSKQLPIYAYYKPEDSSFWITADKIYYLDEETDYTYPVTFTGLQSATTYDYALSNDLTGNFTTAPAPGTSAATSLTFVTSSCIKANFPYNPLNHALEIPGFKHLSDILASIPSPAQFMLFLGDFIYVDVPLRLSSTVSHYRAEYRRVYASPSWALPHLKLLPWLHTLDDHEIANDWSNGNTTPPYPSASDPFYHYHVSVNPPTPPYLLPANPNITYFQFTNGPASFFMLDTRTYRTTPDPLDPLNPNTTILGATQLQTLLTYLRTSEPSHIHWKILTTSVPFTKNWRFGTLDTWAGFPAERATVLSAMHYAERKLGVRVVILSGDRHEFGAIRFPHPQPYLLPPPPSLAPGALLSSRSRTVPPNLRSTSQSGPHEFSVGPLSMFYLPFRTFKQVDDEDVTIKYMPDGNSKVGVVHVEGVEGDRTKSLMRYSLYVDAELKWEYVLTSPAEEFWESSRGGGAGALGSGVQELLVGSGESLWL</sequence>
<protein>
    <recommendedName>
        <fullName evidence="1">PhoD-like phosphatase metallophosphatase domain-containing protein</fullName>
    </recommendedName>
</protein>
<dbReference type="eggNOG" id="ENOG502QPM1">
    <property type="taxonomic scope" value="Eukaryota"/>
</dbReference>
<accession>U1GPY9</accession>
<dbReference type="PANTHER" id="PTHR43606">
    <property type="entry name" value="PHOSPHATASE, PUTATIVE (AFU_ORTHOLOGUE AFUA_6G08710)-RELATED"/>
    <property type="match status" value="1"/>
</dbReference>
<dbReference type="InterPro" id="IPR038607">
    <property type="entry name" value="PhoD-like_sf"/>
</dbReference>
<proteinExistence type="predicted"/>
<evidence type="ECO:0000313" key="2">
    <source>
        <dbReference type="EMBL" id="ERF74036.1"/>
    </source>
</evidence>
<dbReference type="OMA" id="IHGPASF"/>
<dbReference type="AlphaFoldDB" id="U1GPY9"/>
<dbReference type="OrthoDB" id="2100241at2759"/>
<keyword evidence="3" id="KW-1185">Reference proteome</keyword>
<reference evidence="3" key="1">
    <citation type="journal article" date="2014" name="BMC Genomics">
        <title>Genome characteristics reveal the impact of lichenization on lichen-forming fungus Endocarpon pusillum Hedwig (Verrucariales, Ascomycota).</title>
        <authorList>
            <person name="Wang Y.-Y."/>
            <person name="Liu B."/>
            <person name="Zhang X.-Y."/>
            <person name="Zhou Q.-M."/>
            <person name="Zhang T."/>
            <person name="Li H."/>
            <person name="Yu Y.-F."/>
            <person name="Zhang X.-L."/>
            <person name="Hao X.-Y."/>
            <person name="Wang M."/>
            <person name="Wang L."/>
            <person name="Wei J.-C."/>
        </authorList>
    </citation>
    <scope>NUCLEOTIDE SEQUENCE [LARGE SCALE GENOMIC DNA]</scope>
    <source>
        <strain evidence="3">Z07020 / HMAS-L-300199</strain>
    </source>
</reference>
<dbReference type="PANTHER" id="PTHR43606:SF2">
    <property type="entry name" value="ALKALINE PHOSPHATASE FAMILY PROTEIN (AFU_ORTHOLOGUE AFUA_5G03860)"/>
    <property type="match status" value="1"/>
</dbReference>
<dbReference type="RefSeq" id="XP_007800348.1">
    <property type="nucleotide sequence ID" value="XM_007802157.1"/>
</dbReference>
<feature type="domain" description="PhoD-like phosphatase metallophosphatase" evidence="1">
    <location>
        <begin position="283"/>
        <end position="520"/>
    </location>
</feature>
<evidence type="ECO:0000259" key="1">
    <source>
        <dbReference type="Pfam" id="PF09423"/>
    </source>
</evidence>
<dbReference type="InterPro" id="IPR018946">
    <property type="entry name" value="PhoD-like_MPP"/>
</dbReference>
<dbReference type="Pfam" id="PF09423">
    <property type="entry name" value="PhoD"/>
    <property type="match status" value="1"/>
</dbReference>
<dbReference type="InterPro" id="IPR029052">
    <property type="entry name" value="Metallo-depent_PP-like"/>
</dbReference>
<organism evidence="2 3">
    <name type="scientific">Endocarpon pusillum (strain Z07020 / HMAS-L-300199)</name>
    <name type="common">Lichen-forming fungus</name>
    <dbReference type="NCBI Taxonomy" id="1263415"/>
    <lineage>
        <taxon>Eukaryota</taxon>
        <taxon>Fungi</taxon>
        <taxon>Dikarya</taxon>
        <taxon>Ascomycota</taxon>
        <taxon>Pezizomycotina</taxon>
        <taxon>Eurotiomycetes</taxon>
        <taxon>Chaetothyriomycetidae</taxon>
        <taxon>Verrucariales</taxon>
        <taxon>Verrucariaceae</taxon>
        <taxon>Endocarpon</taxon>
    </lineage>
</organism>
<dbReference type="EMBL" id="KE720909">
    <property type="protein sequence ID" value="ERF74036.1"/>
    <property type="molecule type" value="Genomic_DNA"/>
</dbReference>
<name>U1GPY9_ENDPU</name>
<dbReference type="Proteomes" id="UP000019373">
    <property type="component" value="Unassembled WGS sequence"/>
</dbReference>
<gene>
    <name evidence="2" type="ORF">EPUS_03851</name>
</gene>
<dbReference type="GeneID" id="19238888"/>
<dbReference type="CDD" id="cd07389">
    <property type="entry name" value="MPP_PhoD"/>
    <property type="match status" value="1"/>
</dbReference>
<dbReference type="Gene3D" id="3.60.21.70">
    <property type="entry name" value="PhoD-like phosphatase"/>
    <property type="match status" value="1"/>
</dbReference>
<dbReference type="InterPro" id="IPR052900">
    <property type="entry name" value="Phospholipid_Metab_Enz"/>
</dbReference>